<dbReference type="AlphaFoldDB" id="A0A1G4UJF0"/>
<keyword evidence="6" id="KW-1185">Reference proteome</keyword>
<evidence type="ECO:0000313" key="5">
    <source>
        <dbReference type="EMBL" id="SCW93667.1"/>
    </source>
</evidence>
<dbReference type="Pfam" id="PF13377">
    <property type="entry name" value="Peripla_BP_3"/>
    <property type="match status" value="1"/>
</dbReference>
<keyword evidence="1" id="KW-0805">Transcription regulation</keyword>
<dbReference type="InterPro" id="IPR028082">
    <property type="entry name" value="Peripla_BP_I"/>
</dbReference>
<keyword evidence="3" id="KW-0804">Transcription</keyword>
<dbReference type="PROSITE" id="PS50932">
    <property type="entry name" value="HTH_LACI_2"/>
    <property type="match status" value="1"/>
</dbReference>
<dbReference type="Gene3D" id="3.40.50.2300">
    <property type="match status" value="2"/>
</dbReference>
<dbReference type="InterPro" id="IPR000843">
    <property type="entry name" value="HTH_LacI"/>
</dbReference>
<evidence type="ECO:0000256" key="3">
    <source>
        <dbReference type="ARBA" id="ARBA00023163"/>
    </source>
</evidence>
<organism evidence="5 6">
    <name type="scientific">Ancylobacter rudongensis</name>
    <dbReference type="NCBI Taxonomy" id="177413"/>
    <lineage>
        <taxon>Bacteria</taxon>
        <taxon>Pseudomonadati</taxon>
        <taxon>Pseudomonadota</taxon>
        <taxon>Alphaproteobacteria</taxon>
        <taxon>Hyphomicrobiales</taxon>
        <taxon>Xanthobacteraceae</taxon>
        <taxon>Ancylobacter</taxon>
    </lineage>
</organism>
<dbReference type="PANTHER" id="PTHR30146">
    <property type="entry name" value="LACI-RELATED TRANSCRIPTIONAL REPRESSOR"/>
    <property type="match status" value="1"/>
</dbReference>
<dbReference type="Gene3D" id="1.10.260.40">
    <property type="entry name" value="lambda repressor-like DNA-binding domains"/>
    <property type="match status" value="1"/>
</dbReference>
<protein>
    <submittedName>
        <fullName evidence="5">Transcriptional regulator, LacI family</fullName>
    </submittedName>
</protein>
<reference evidence="6" key="1">
    <citation type="submission" date="2016-10" db="EMBL/GenBank/DDBJ databases">
        <authorList>
            <person name="Varghese N."/>
            <person name="Submissions S."/>
        </authorList>
    </citation>
    <scope>NUCLEOTIDE SEQUENCE [LARGE SCALE GENOMIC DNA]</scope>
    <source>
        <strain evidence="6">CGMCC 1.1761</strain>
    </source>
</reference>
<gene>
    <name evidence="5" type="ORF">SAMN05660859_3995</name>
</gene>
<accession>A0A1G4UJF0</accession>
<dbReference type="CDD" id="cd06284">
    <property type="entry name" value="PBP1_LacI-like"/>
    <property type="match status" value="1"/>
</dbReference>
<dbReference type="InterPro" id="IPR046335">
    <property type="entry name" value="LacI/GalR-like_sensor"/>
</dbReference>
<dbReference type="SUPFAM" id="SSF53822">
    <property type="entry name" value="Periplasmic binding protein-like I"/>
    <property type="match status" value="1"/>
</dbReference>
<dbReference type="GO" id="GO:0003700">
    <property type="term" value="F:DNA-binding transcription factor activity"/>
    <property type="evidence" value="ECO:0007669"/>
    <property type="project" value="TreeGrafter"/>
</dbReference>
<dbReference type="EMBL" id="FMTP01000008">
    <property type="protein sequence ID" value="SCW93667.1"/>
    <property type="molecule type" value="Genomic_DNA"/>
</dbReference>
<dbReference type="SUPFAM" id="SSF47413">
    <property type="entry name" value="lambda repressor-like DNA-binding domains"/>
    <property type="match status" value="1"/>
</dbReference>
<evidence type="ECO:0000256" key="1">
    <source>
        <dbReference type="ARBA" id="ARBA00023015"/>
    </source>
</evidence>
<name>A0A1G4UJF0_9HYPH</name>
<evidence type="ECO:0000259" key="4">
    <source>
        <dbReference type="PROSITE" id="PS50932"/>
    </source>
</evidence>
<dbReference type="CDD" id="cd01392">
    <property type="entry name" value="HTH_LacI"/>
    <property type="match status" value="1"/>
</dbReference>
<sequence length="345" mass="36311">MQHQRPKIVDVARLAGVSTATVSRVLSNPDVVSAETRRSVEEAIRQTGYRLNHAARNLRHRRTGGVVALVPNLSNPFFSQILAGMAAVLAGAGYNLLIADTCAMGGETLLGYAEPSRADGLIVLDGTLPADGLKRRVPIVLACEWIPGIEAPRVKIDNRAAARVAVEHLIGLGHRRIGHVMGPPGNVLSEARLAGTEQALAAQGLPPPLVLPGDFSLDSGRLAGEAWLALPAEQRPTAVFLASDAMACGFIGEVQHCGLAVPRDVSVMGFDDIELVSHMTPALSTIRQPREAIGRRAAQCLLAMIGGEAPEGDIVLPTELVLRASTSPPVTTPAIKSREAGPARL</sequence>
<feature type="domain" description="HTH lacI-type" evidence="4">
    <location>
        <begin position="6"/>
        <end position="60"/>
    </location>
</feature>
<dbReference type="STRING" id="177413.SAMN05660859_3995"/>
<proteinExistence type="predicted"/>
<dbReference type="InterPro" id="IPR010982">
    <property type="entry name" value="Lambda_DNA-bd_dom_sf"/>
</dbReference>
<dbReference type="RefSeq" id="WP_091443357.1">
    <property type="nucleotide sequence ID" value="NZ_FMTP01000008.1"/>
</dbReference>
<dbReference type="Proteomes" id="UP000198889">
    <property type="component" value="Unassembled WGS sequence"/>
</dbReference>
<dbReference type="Pfam" id="PF00356">
    <property type="entry name" value="LacI"/>
    <property type="match status" value="1"/>
</dbReference>
<dbReference type="SMART" id="SM00354">
    <property type="entry name" value="HTH_LACI"/>
    <property type="match status" value="1"/>
</dbReference>
<keyword evidence="2" id="KW-0238">DNA-binding</keyword>
<evidence type="ECO:0000256" key="2">
    <source>
        <dbReference type="ARBA" id="ARBA00023125"/>
    </source>
</evidence>
<dbReference type="GO" id="GO:0000976">
    <property type="term" value="F:transcription cis-regulatory region binding"/>
    <property type="evidence" value="ECO:0007669"/>
    <property type="project" value="TreeGrafter"/>
</dbReference>
<evidence type="ECO:0000313" key="6">
    <source>
        <dbReference type="Proteomes" id="UP000198889"/>
    </source>
</evidence>
<dbReference type="PANTHER" id="PTHR30146:SF109">
    <property type="entry name" value="HTH-TYPE TRANSCRIPTIONAL REGULATOR GALS"/>
    <property type="match status" value="1"/>
</dbReference>
<dbReference type="PROSITE" id="PS00356">
    <property type="entry name" value="HTH_LACI_1"/>
    <property type="match status" value="1"/>
</dbReference>